<comment type="subcellular location">
    <subcellularLocation>
        <location evidence="1">Virion</location>
    </subcellularLocation>
</comment>
<protein>
    <recommendedName>
        <fullName evidence="2">Phage capsid-like C-terminal domain-containing protein</fullName>
    </recommendedName>
</protein>
<evidence type="ECO:0000259" key="2">
    <source>
        <dbReference type="Pfam" id="PF05065"/>
    </source>
</evidence>
<gene>
    <name evidence="3" type="ORF">RAS_05510</name>
</gene>
<dbReference type="InterPro" id="IPR054612">
    <property type="entry name" value="Phage_capsid-like_C"/>
</dbReference>
<dbReference type="NCBIfam" id="TIGR01554">
    <property type="entry name" value="major_cap_HK97"/>
    <property type="match status" value="1"/>
</dbReference>
<dbReference type="SUPFAM" id="SSF56563">
    <property type="entry name" value="Major capsid protein gp5"/>
    <property type="match status" value="1"/>
</dbReference>
<evidence type="ECO:0000256" key="1">
    <source>
        <dbReference type="ARBA" id="ARBA00004328"/>
    </source>
</evidence>
<keyword evidence="4" id="KW-1185">Reference proteome</keyword>
<sequence length="65" mass="7230">MPTMDKKGNAIAIGDFKTGYKIVDRSGINIMRDPYTEKPFVKFYAVKRAGSDVMNQEAIKIGVFG</sequence>
<accession>A0A510G722</accession>
<dbReference type="KEGG" id="ras:RAS_05510"/>
<name>A0A510G722_9RICK</name>
<evidence type="ECO:0000313" key="3">
    <source>
        <dbReference type="EMBL" id="BBJ31442.1"/>
    </source>
</evidence>
<dbReference type="InterPro" id="IPR024455">
    <property type="entry name" value="Phage_capsid"/>
</dbReference>
<dbReference type="EMBL" id="AP019563">
    <property type="protein sequence ID" value="BBJ31442.1"/>
    <property type="molecule type" value="Genomic_DNA"/>
</dbReference>
<dbReference type="Proteomes" id="UP000321183">
    <property type="component" value="Chromosome"/>
</dbReference>
<reference evidence="3 4" key="1">
    <citation type="submission" date="2019-04" db="EMBL/GenBank/DDBJ databases">
        <title>Draft genome sequence of Rickettsia asiatica Maytaro1284.</title>
        <authorList>
            <person name="Thu M."/>
            <person name="Qiu Y."/>
            <person name="Nakao R."/>
        </authorList>
    </citation>
    <scope>NUCLEOTIDE SEQUENCE [LARGE SCALE GENOMIC DNA]</scope>
    <source>
        <strain evidence="3 4">Maytaro1284</strain>
    </source>
</reference>
<feature type="domain" description="Phage capsid-like C-terminal" evidence="2">
    <location>
        <begin position="5"/>
        <end position="64"/>
    </location>
</feature>
<dbReference type="AlphaFoldDB" id="A0A510G722"/>
<proteinExistence type="predicted"/>
<evidence type="ECO:0000313" key="4">
    <source>
        <dbReference type="Proteomes" id="UP000321183"/>
    </source>
</evidence>
<dbReference type="Pfam" id="PF05065">
    <property type="entry name" value="Phage_capsid"/>
    <property type="match status" value="1"/>
</dbReference>
<organism evidence="3 4">
    <name type="scientific">Rickettsia asiatica</name>
    <dbReference type="NCBI Taxonomy" id="238800"/>
    <lineage>
        <taxon>Bacteria</taxon>
        <taxon>Pseudomonadati</taxon>
        <taxon>Pseudomonadota</taxon>
        <taxon>Alphaproteobacteria</taxon>
        <taxon>Rickettsiales</taxon>
        <taxon>Rickettsiaceae</taxon>
        <taxon>Rickettsieae</taxon>
        <taxon>Rickettsia</taxon>
        <taxon>spotted fever group</taxon>
    </lineage>
</organism>